<gene>
    <name evidence="3" type="ORF">ECPE_LOCUS2617</name>
</gene>
<reference evidence="3 4" key="2">
    <citation type="submission" date="2018-11" db="EMBL/GenBank/DDBJ databases">
        <authorList>
            <consortium name="Pathogen Informatics"/>
        </authorList>
    </citation>
    <scope>NUCLEOTIDE SEQUENCE [LARGE SCALE GENOMIC DNA]</scope>
    <source>
        <strain evidence="3 4">Egypt</strain>
    </source>
</reference>
<dbReference type="OrthoDB" id="365640at2759"/>
<feature type="compositionally biased region" description="Basic and acidic residues" evidence="2">
    <location>
        <begin position="38"/>
        <end position="48"/>
    </location>
</feature>
<dbReference type="PANTHER" id="PTHR31516">
    <property type="entry name" value="STABILIZER OF AXONEMAL MICROTUBULES 2"/>
    <property type="match status" value="1"/>
</dbReference>
<feature type="region of interest" description="Disordered" evidence="2">
    <location>
        <begin position="1"/>
        <end position="97"/>
    </location>
</feature>
<feature type="region of interest" description="Disordered" evidence="2">
    <location>
        <begin position="194"/>
        <end position="218"/>
    </location>
</feature>
<feature type="region of interest" description="Disordered" evidence="2">
    <location>
        <begin position="504"/>
        <end position="526"/>
    </location>
</feature>
<feature type="compositionally biased region" description="Polar residues" evidence="2">
    <location>
        <begin position="22"/>
        <end position="35"/>
    </location>
</feature>
<dbReference type="EMBL" id="UZAN01039735">
    <property type="protein sequence ID" value="VDP66988.1"/>
    <property type="molecule type" value="Genomic_DNA"/>
</dbReference>
<dbReference type="GO" id="GO:0005856">
    <property type="term" value="C:cytoskeleton"/>
    <property type="evidence" value="ECO:0007669"/>
    <property type="project" value="TreeGrafter"/>
</dbReference>
<dbReference type="PANTHER" id="PTHR31516:SF17">
    <property type="entry name" value="STABILIZER OF AXONEMAL MICROTUBULES 2"/>
    <property type="match status" value="1"/>
</dbReference>
<evidence type="ECO:0000313" key="4">
    <source>
        <dbReference type="Proteomes" id="UP000272942"/>
    </source>
</evidence>
<dbReference type="AlphaFoldDB" id="A0A183A6N2"/>
<evidence type="ECO:0000256" key="2">
    <source>
        <dbReference type="SAM" id="MobiDB-lite"/>
    </source>
</evidence>
<dbReference type="GO" id="GO:0008017">
    <property type="term" value="F:microtubule binding"/>
    <property type="evidence" value="ECO:0007669"/>
    <property type="project" value="InterPro"/>
</dbReference>
<reference evidence="5" key="1">
    <citation type="submission" date="2016-06" db="UniProtKB">
        <authorList>
            <consortium name="WormBaseParasite"/>
        </authorList>
    </citation>
    <scope>IDENTIFICATION</scope>
</reference>
<keyword evidence="4" id="KW-1185">Reference proteome</keyword>
<evidence type="ECO:0000256" key="1">
    <source>
        <dbReference type="ARBA" id="ARBA00008738"/>
    </source>
</evidence>
<organism evidence="5">
    <name type="scientific">Echinostoma caproni</name>
    <dbReference type="NCBI Taxonomy" id="27848"/>
    <lineage>
        <taxon>Eukaryota</taxon>
        <taxon>Metazoa</taxon>
        <taxon>Spiralia</taxon>
        <taxon>Lophotrochozoa</taxon>
        <taxon>Platyhelminthes</taxon>
        <taxon>Trematoda</taxon>
        <taxon>Digenea</taxon>
        <taxon>Plagiorchiida</taxon>
        <taxon>Echinostomata</taxon>
        <taxon>Echinostomatoidea</taxon>
        <taxon>Echinostomatidae</taxon>
        <taxon>Echinostoma</taxon>
    </lineage>
</organism>
<comment type="similarity">
    <text evidence="1">Belongs to the FAM154 family.</text>
</comment>
<proteinExistence type="inferred from homology"/>
<dbReference type="Proteomes" id="UP000272942">
    <property type="component" value="Unassembled WGS sequence"/>
</dbReference>
<sequence>MDQTDILDSQTNGDEDYRKDSTIQPPSYESATYEPTTGDDHGGDDSKEPNQNTHDSEMLVNVDSKGVSGDEITYEISADEPKSWNLDETGPDNKPRWRRRTQEELDVSFEANTFPNPTTQLSPTQDTSELLYDDEPLLPPVPPQTPQIDDLEGLTAEHGPFHIVYGPEQPIRPVDQLEWPKEKTVLVTTYKNDYPPRLNNRRQDPILPKSSLSNPKHAEPLQTTYKTDYISRPIERLEPILPKPLLGQSMEPMQEITSYRLDFPPRVGQKRDGIKPPQNLAISSDPMERYTSHMIEYPPRDFIPRSKPFRPTCQPSFLAGVSTGISAYREEFITPDLMPFHSWKPNCKYIPPTLPMESQTVYRTAFGSMNPIATENFAPKCIYQPPTEPISDRTSYRIDFSPPPPVQTISFKPRLVYRHEPKNGLAQTSTQNLSGRQYSQPWGQTARLNSVSYANYQPPVGSYRDNMDGFSNGGMKISLNSSWTGTKQQKKEISWNLSANNYSDRQDQSLSKRLSKSMTGLSAQSPISASMGKAVTKIMKALDSKPLISLPKLTSR</sequence>
<evidence type="ECO:0000313" key="3">
    <source>
        <dbReference type="EMBL" id="VDP66988.1"/>
    </source>
</evidence>
<name>A0A183A6N2_9TREM</name>
<accession>A0A183A6N2</accession>
<dbReference type="InterPro" id="IPR033336">
    <property type="entry name" value="SAXO1/2"/>
</dbReference>
<protein>
    <submittedName>
        <fullName evidence="5">ZM domain-containing protein</fullName>
    </submittedName>
</protein>
<evidence type="ECO:0000313" key="5">
    <source>
        <dbReference type="WBParaSite" id="ECPE_0000262001-mRNA-1"/>
    </source>
</evidence>
<dbReference type="WBParaSite" id="ECPE_0000262001-mRNA-1">
    <property type="protein sequence ID" value="ECPE_0000262001-mRNA-1"/>
    <property type="gene ID" value="ECPE_0000262001"/>
</dbReference>
<feature type="compositionally biased region" description="Polar residues" evidence="2">
    <location>
        <begin position="1"/>
        <end position="12"/>
    </location>
</feature>